<evidence type="ECO:0000313" key="1">
    <source>
        <dbReference type="EMBL" id="GAA4465184.1"/>
    </source>
</evidence>
<proteinExistence type="predicted"/>
<protein>
    <submittedName>
        <fullName evidence="1">Uncharacterized protein</fullName>
    </submittedName>
</protein>
<reference evidence="2" key="1">
    <citation type="journal article" date="2019" name="Int. J. Syst. Evol. Microbiol.">
        <title>The Global Catalogue of Microorganisms (GCM) 10K type strain sequencing project: providing services to taxonomists for standard genome sequencing and annotation.</title>
        <authorList>
            <consortium name="The Broad Institute Genomics Platform"/>
            <consortium name="The Broad Institute Genome Sequencing Center for Infectious Disease"/>
            <person name="Wu L."/>
            <person name="Ma J."/>
        </authorList>
    </citation>
    <scope>NUCLEOTIDE SEQUENCE [LARGE SCALE GENOMIC DNA]</scope>
    <source>
        <strain evidence="2">JCM 17759</strain>
    </source>
</reference>
<evidence type="ECO:0000313" key="2">
    <source>
        <dbReference type="Proteomes" id="UP001500840"/>
    </source>
</evidence>
<sequence>MPAGMIVPKQSGAAFSARPYVGGDMGLEIVPGSNFLYGCWHFYPKPTSEFIQFEPRRFVVWIAFSKF</sequence>
<dbReference type="EMBL" id="BAABGA010000073">
    <property type="protein sequence ID" value="GAA4465184.1"/>
    <property type="molecule type" value="Genomic_DNA"/>
</dbReference>
<gene>
    <name evidence="1" type="ORF">GCM10023156_52640</name>
</gene>
<name>A0ABP8NCT6_9BACT</name>
<dbReference type="Proteomes" id="UP001500840">
    <property type="component" value="Unassembled WGS sequence"/>
</dbReference>
<keyword evidence="2" id="KW-1185">Reference proteome</keyword>
<comment type="caution">
    <text evidence="1">The sequence shown here is derived from an EMBL/GenBank/DDBJ whole genome shotgun (WGS) entry which is preliminary data.</text>
</comment>
<accession>A0ABP8NCT6</accession>
<organism evidence="1 2">
    <name type="scientific">Novipirellula rosea</name>
    <dbReference type="NCBI Taxonomy" id="1031540"/>
    <lineage>
        <taxon>Bacteria</taxon>
        <taxon>Pseudomonadati</taxon>
        <taxon>Planctomycetota</taxon>
        <taxon>Planctomycetia</taxon>
        <taxon>Pirellulales</taxon>
        <taxon>Pirellulaceae</taxon>
        <taxon>Novipirellula</taxon>
    </lineage>
</organism>